<name>A0A3N0Z9J9_ANAGA</name>
<comment type="caution">
    <text evidence="1">The sequence shown here is derived from an EMBL/GenBank/DDBJ whole genome shotgun (WGS) entry which is preliminary data.</text>
</comment>
<evidence type="ECO:0000313" key="1">
    <source>
        <dbReference type="EMBL" id="ROL54934.1"/>
    </source>
</evidence>
<protein>
    <submittedName>
        <fullName evidence="1">Uncharacterized protein</fullName>
    </submittedName>
</protein>
<evidence type="ECO:0000313" key="2">
    <source>
        <dbReference type="Proteomes" id="UP000281406"/>
    </source>
</evidence>
<organism evidence="1 2">
    <name type="scientific">Anabarilius grahami</name>
    <name type="common">Kanglang fish</name>
    <name type="synonym">Barilius grahami</name>
    <dbReference type="NCBI Taxonomy" id="495550"/>
    <lineage>
        <taxon>Eukaryota</taxon>
        <taxon>Metazoa</taxon>
        <taxon>Chordata</taxon>
        <taxon>Craniata</taxon>
        <taxon>Vertebrata</taxon>
        <taxon>Euteleostomi</taxon>
        <taxon>Actinopterygii</taxon>
        <taxon>Neopterygii</taxon>
        <taxon>Teleostei</taxon>
        <taxon>Ostariophysi</taxon>
        <taxon>Cypriniformes</taxon>
        <taxon>Xenocyprididae</taxon>
        <taxon>Xenocypridinae</taxon>
        <taxon>Xenocypridinae incertae sedis</taxon>
        <taxon>Anabarilius</taxon>
    </lineage>
</organism>
<dbReference type="Proteomes" id="UP000281406">
    <property type="component" value="Unassembled WGS sequence"/>
</dbReference>
<reference evidence="1 2" key="1">
    <citation type="submission" date="2018-10" db="EMBL/GenBank/DDBJ databases">
        <title>Genome assembly for a Yunnan-Guizhou Plateau 3E fish, Anabarilius grahami (Regan), and its evolutionary and genetic applications.</title>
        <authorList>
            <person name="Jiang W."/>
        </authorList>
    </citation>
    <scope>NUCLEOTIDE SEQUENCE [LARGE SCALE GENOMIC DNA]</scope>
    <source>
        <strain evidence="1">AG-KIZ</strain>
        <tissue evidence="1">Muscle</tissue>
    </source>
</reference>
<dbReference type="EMBL" id="RJVU01004028">
    <property type="protein sequence ID" value="ROL54934.1"/>
    <property type="molecule type" value="Genomic_DNA"/>
</dbReference>
<keyword evidence="2" id="KW-1185">Reference proteome</keyword>
<proteinExistence type="predicted"/>
<dbReference type="AlphaFoldDB" id="A0A3N0Z9J9"/>
<gene>
    <name evidence="1" type="ORF">DPX16_12803</name>
</gene>
<accession>A0A3N0Z9J9</accession>
<sequence>MWGSLRPRHNSVFQSYLSLAESVTQIRLPASVLLNTWHRKSGGDQAVPPWFRGNEFSMWDAAQFVQQVIYCRSAPEGLMWVEDNEMKCKADKQMMAETYIEEGVSVVLWLDWLVNLTGTKGKVNVTPMPMSKDGIKQVVYLQSRR</sequence>